<feature type="compositionally biased region" description="Basic and acidic residues" evidence="2">
    <location>
        <begin position="40"/>
        <end position="51"/>
    </location>
</feature>
<dbReference type="CDD" id="cd17470">
    <property type="entry name" value="T3SS_Flik_C"/>
    <property type="match status" value="1"/>
</dbReference>
<reference evidence="4 5" key="1">
    <citation type="submission" date="2023-03" db="EMBL/GenBank/DDBJ databases">
        <title>Draft genome sequence of the bacteria which degrade cell wall of Tricholomamatutake.</title>
        <authorList>
            <person name="Konishi Y."/>
            <person name="Fukuta Y."/>
            <person name="Shirasaka N."/>
        </authorList>
    </citation>
    <scope>NUCLEOTIDE SEQUENCE [LARGE SCALE GENOMIC DNA]</scope>
    <source>
        <strain evidence="5">mu1</strain>
    </source>
</reference>
<organism evidence="4 5">
    <name type="scientific">Paenibacillus glycanilyticus</name>
    <dbReference type="NCBI Taxonomy" id="126569"/>
    <lineage>
        <taxon>Bacteria</taxon>
        <taxon>Bacillati</taxon>
        <taxon>Bacillota</taxon>
        <taxon>Bacilli</taxon>
        <taxon>Bacillales</taxon>
        <taxon>Paenibacillaceae</taxon>
        <taxon>Paenibacillus</taxon>
    </lineage>
</organism>
<evidence type="ECO:0000313" key="4">
    <source>
        <dbReference type="EMBL" id="GLX68484.1"/>
    </source>
</evidence>
<keyword evidence="5" id="KW-1185">Reference proteome</keyword>
<feature type="region of interest" description="Disordered" evidence="2">
    <location>
        <begin position="1"/>
        <end position="79"/>
    </location>
</feature>
<evidence type="ECO:0000256" key="1">
    <source>
        <dbReference type="SAM" id="Coils"/>
    </source>
</evidence>
<dbReference type="InterPro" id="IPR052563">
    <property type="entry name" value="FliK"/>
</dbReference>
<protein>
    <recommendedName>
        <fullName evidence="3">Flagellar hook-length control protein-like C-terminal domain-containing protein</fullName>
    </recommendedName>
</protein>
<proteinExistence type="predicted"/>
<feature type="compositionally biased region" description="Low complexity" evidence="2">
    <location>
        <begin position="279"/>
        <end position="291"/>
    </location>
</feature>
<dbReference type="RefSeq" id="WP_284239229.1">
    <property type="nucleotide sequence ID" value="NZ_BSSQ01000012.1"/>
</dbReference>
<feature type="compositionally biased region" description="Low complexity" evidence="2">
    <location>
        <begin position="9"/>
        <end position="26"/>
    </location>
</feature>
<feature type="compositionally biased region" description="Polar residues" evidence="2">
    <location>
        <begin position="298"/>
        <end position="311"/>
    </location>
</feature>
<dbReference type="Proteomes" id="UP001157114">
    <property type="component" value="Unassembled WGS sequence"/>
</dbReference>
<feature type="compositionally biased region" description="Polar residues" evidence="2">
    <location>
        <begin position="433"/>
        <end position="451"/>
    </location>
</feature>
<dbReference type="InterPro" id="IPR021136">
    <property type="entry name" value="Flagellar_hook_control-like_C"/>
</dbReference>
<dbReference type="Pfam" id="PF02120">
    <property type="entry name" value="Flg_hook"/>
    <property type="match status" value="1"/>
</dbReference>
<dbReference type="InterPro" id="IPR038610">
    <property type="entry name" value="FliK-like_C_sf"/>
</dbReference>
<feature type="region of interest" description="Disordered" evidence="2">
    <location>
        <begin position="277"/>
        <end position="313"/>
    </location>
</feature>
<feature type="domain" description="Flagellar hook-length control protein-like C-terminal" evidence="3">
    <location>
        <begin position="354"/>
        <end position="426"/>
    </location>
</feature>
<evidence type="ECO:0000259" key="3">
    <source>
        <dbReference type="Pfam" id="PF02120"/>
    </source>
</evidence>
<feature type="coiled-coil region" evidence="1">
    <location>
        <begin position="113"/>
        <end position="152"/>
    </location>
</feature>
<dbReference type="Gene3D" id="3.30.750.140">
    <property type="match status" value="1"/>
</dbReference>
<sequence>MEMTIPQVASPAPAASASTGAQAKTSNSDKFQKTLSAQMKSDKTSSDKKDATTAASTAKPADQTPVSTEQGTGEAKAAVADQVPANDASAEAGSVATDPDALTDAAASLMDIIDQMLADLEKIKSDNADAAADEQTQDMQELSSMLDQLQALLALLGIPVAAGQQTQANPWSNEDAIGTANPSDQMSALVSKVQDSLLQLQTAMQEGTMKQIGLQEPMTLIGQQLQALQQFVAKHKETNVRLEQQKTSGDKAPDITVTTTAPAVSVHLQRLSEKAVHPATLAAQASQQATQEEAEVSPETSEQTAPTNAGPTFTEVFRQTGPQVAKLAPTVQANVPVSEFADNMKDFIQKLDIKHGNGISEAVIQLFPKELGQVDVRISMHNGQLTAMFHADNANAKDALDNQMAQLRVALQQQGLSVDKLEVTYSQTAAQLSNGQHGQGTGQQAFSQSNKSKGDGLQEEFESDIAEQQAIQDLGYGRAVNTTA</sequence>
<feature type="compositionally biased region" description="Low complexity" evidence="2">
    <location>
        <begin position="52"/>
        <end position="62"/>
    </location>
</feature>
<comment type="caution">
    <text evidence="4">The sequence shown here is derived from an EMBL/GenBank/DDBJ whole genome shotgun (WGS) entry which is preliminary data.</text>
</comment>
<feature type="region of interest" description="Disordered" evidence="2">
    <location>
        <begin position="433"/>
        <end position="464"/>
    </location>
</feature>
<dbReference type="PANTHER" id="PTHR37533:SF2">
    <property type="entry name" value="FLAGELLAR HOOK-LENGTH CONTROL PROTEIN"/>
    <property type="match status" value="1"/>
</dbReference>
<name>A0ABQ6GBZ9_9BACL</name>
<evidence type="ECO:0000256" key="2">
    <source>
        <dbReference type="SAM" id="MobiDB-lite"/>
    </source>
</evidence>
<dbReference type="EMBL" id="BSSQ01000012">
    <property type="protein sequence ID" value="GLX68484.1"/>
    <property type="molecule type" value="Genomic_DNA"/>
</dbReference>
<keyword evidence="1" id="KW-0175">Coiled coil</keyword>
<evidence type="ECO:0000313" key="5">
    <source>
        <dbReference type="Proteomes" id="UP001157114"/>
    </source>
</evidence>
<dbReference type="PANTHER" id="PTHR37533">
    <property type="entry name" value="FLAGELLAR HOOK-LENGTH CONTROL PROTEIN"/>
    <property type="match status" value="1"/>
</dbReference>
<gene>
    <name evidence="4" type="ORF">MU1_28290</name>
</gene>
<accession>A0ABQ6GBZ9</accession>